<dbReference type="GO" id="GO:0006417">
    <property type="term" value="P:regulation of translation"/>
    <property type="evidence" value="ECO:0007669"/>
    <property type="project" value="TreeGrafter"/>
</dbReference>
<keyword evidence="4 5" id="KW-0472">Membrane</keyword>
<dbReference type="InterPro" id="IPR051474">
    <property type="entry name" value="Anti-sigma-K/W_factor"/>
</dbReference>
<reference evidence="6" key="2">
    <citation type="submission" date="2020-09" db="EMBL/GenBank/DDBJ databases">
        <authorList>
            <person name="Sun Q."/>
            <person name="Zhou Y."/>
        </authorList>
    </citation>
    <scope>NUCLEOTIDE SEQUENCE</scope>
    <source>
        <strain evidence="6">CGMCC 1.14988</strain>
    </source>
</reference>
<dbReference type="Proteomes" id="UP000650511">
    <property type="component" value="Unassembled WGS sequence"/>
</dbReference>
<evidence type="ECO:0000256" key="2">
    <source>
        <dbReference type="ARBA" id="ARBA00022692"/>
    </source>
</evidence>
<keyword evidence="2 5" id="KW-0812">Transmembrane</keyword>
<reference evidence="6" key="1">
    <citation type="journal article" date="2014" name="Int. J. Syst. Evol. Microbiol.">
        <title>Complete genome sequence of Corynebacterium casei LMG S-19264T (=DSM 44701T), isolated from a smear-ripened cheese.</title>
        <authorList>
            <consortium name="US DOE Joint Genome Institute (JGI-PGF)"/>
            <person name="Walter F."/>
            <person name="Albersmeier A."/>
            <person name="Kalinowski J."/>
            <person name="Ruckert C."/>
        </authorList>
    </citation>
    <scope>NUCLEOTIDE SEQUENCE</scope>
    <source>
        <strain evidence="6">CGMCC 1.14988</strain>
    </source>
</reference>
<dbReference type="InterPro" id="IPR041916">
    <property type="entry name" value="Anti_sigma_zinc_sf"/>
</dbReference>
<comment type="subcellular location">
    <subcellularLocation>
        <location evidence="1">Membrane</location>
        <topology evidence="1">Single-pass membrane protein</topology>
    </subcellularLocation>
</comment>
<proteinExistence type="predicted"/>
<dbReference type="AlphaFoldDB" id="A0A8J3ETE1"/>
<dbReference type="GO" id="GO:0005886">
    <property type="term" value="C:plasma membrane"/>
    <property type="evidence" value="ECO:0007669"/>
    <property type="project" value="UniProtKB-SubCell"/>
</dbReference>
<dbReference type="GO" id="GO:0016989">
    <property type="term" value="F:sigma factor antagonist activity"/>
    <property type="evidence" value="ECO:0007669"/>
    <property type="project" value="TreeGrafter"/>
</dbReference>
<accession>A0A8J3ETE1</accession>
<gene>
    <name evidence="6" type="ORF">GCM10011354_12000</name>
</gene>
<dbReference type="RefSeq" id="WP_130649533.1">
    <property type="nucleotide sequence ID" value="NZ_BMHA01000004.1"/>
</dbReference>
<keyword evidence="7" id="KW-1185">Reference proteome</keyword>
<keyword evidence="3 5" id="KW-1133">Transmembrane helix</keyword>
<dbReference type="EMBL" id="BMHA01000004">
    <property type="protein sequence ID" value="GGI05021.1"/>
    <property type="molecule type" value="Genomic_DNA"/>
</dbReference>
<evidence type="ECO:0000256" key="5">
    <source>
        <dbReference type="SAM" id="Phobius"/>
    </source>
</evidence>
<evidence type="ECO:0000313" key="6">
    <source>
        <dbReference type="EMBL" id="GGI05021.1"/>
    </source>
</evidence>
<dbReference type="Gene3D" id="1.10.10.1320">
    <property type="entry name" value="Anti-sigma factor, zinc-finger domain"/>
    <property type="match status" value="1"/>
</dbReference>
<comment type="caution">
    <text evidence="6">The sequence shown here is derived from an EMBL/GenBank/DDBJ whole genome shotgun (WGS) entry which is preliminary data.</text>
</comment>
<evidence type="ECO:0008006" key="8">
    <source>
        <dbReference type="Google" id="ProtNLM"/>
    </source>
</evidence>
<evidence type="ECO:0000256" key="4">
    <source>
        <dbReference type="ARBA" id="ARBA00023136"/>
    </source>
</evidence>
<sequence length="241" mass="25649">MRGEHERYEELAVGHVLGGLDAGDAADFRSHLLGCRDCRLRVAELRDLAADLAAAEREERARAKVRTEVVRRDDVEDPEPAAATSRIGIRHVTVATIAVLLLAGAMGFWNLHLRTAAAAYAQAATYRGETLRLLAGGVSVPVDVAEDVTALVIVDGERVAFTVRDLPSLAEGERLEVWLIDGDEVVRAGPPVTEADLDDGALAGHVDDADAATLVVSRETGPYVGRPAGPELVRARLLAPA</sequence>
<dbReference type="PANTHER" id="PTHR37461:SF1">
    <property type="entry name" value="ANTI-SIGMA-K FACTOR RSKA"/>
    <property type="match status" value="1"/>
</dbReference>
<name>A0A8J3ETE1_9ACTN</name>
<dbReference type="PANTHER" id="PTHR37461">
    <property type="entry name" value="ANTI-SIGMA-K FACTOR RSKA"/>
    <property type="match status" value="1"/>
</dbReference>
<evidence type="ECO:0000256" key="3">
    <source>
        <dbReference type="ARBA" id="ARBA00022989"/>
    </source>
</evidence>
<feature type="transmembrane region" description="Helical" evidence="5">
    <location>
        <begin position="92"/>
        <end position="111"/>
    </location>
</feature>
<evidence type="ECO:0000256" key="1">
    <source>
        <dbReference type="ARBA" id="ARBA00004167"/>
    </source>
</evidence>
<organism evidence="6 7">
    <name type="scientific">Egicoccus halophilus</name>
    <dbReference type="NCBI Taxonomy" id="1670830"/>
    <lineage>
        <taxon>Bacteria</taxon>
        <taxon>Bacillati</taxon>
        <taxon>Actinomycetota</taxon>
        <taxon>Nitriliruptoria</taxon>
        <taxon>Egicoccales</taxon>
        <taxon>Egicoccaceae</taxon>
        <taxon>Egicoccus</taxon>
    </lineage>
</organism>
<dbReference type="OrthoDB" id="5183209at2"/>
<evidence type="ECO:0000313" key="7">
    <source>
        <dbReference type="Proteomes" id="UP000650511"/>
    </source>
</evidence>
<protein>
    <recommendedName>
        <fullName evidence="8">Anti-sigma-K factor RskA</fullName>
    </recommendedName>
</protein>